<dbReference type="InterPro" id="IPR002225">
    <property type="entry name" value="3Beta_OHSteriod_DH/Estase"/>
</dbReference>
<sequence length="319" mass="36087">MDVATRSKALVTGGAGYLGQHLGCTLVREGISVILLDLQKPKWDIPEGAKFIQGDIRDYKTVHKACKDVDCVFHVASYGMSGPDQLKKQQIESINVGGTRNIIEVCIEKNIPRLIYTSSVCVVFKGIPIDLGDEDSVPYIPLEEHVDHYSKTKAIADQMVIAANGTPMKGGTVLRTCVLRPPGIYGPEERRHLQRVFYIEWRLFSFTFGDRQSRINWVHVDNLVRAHLLAAEALTPRKGNIALYVAELKMVRFTLGVTRMDRIRNEGIRGSAQVGRYGDKVKEARWRWFGHVQRRHAGYIGRRVLRIELPGKERRGRPM</sequence>
<evidence type="ECO:0000259" key="4">
    <source>
        <dbReference type="Pfam" id="PF01073"/>
    </source>
</evidence>
<evidence type="ECO:0000256" key="3">
    <source>
        <dbReference type="RuleBase" id="RU004475"/>
    </source>
</evidence>
<dbReference type="SUPFAM" id="SSF51735">
    <property type="entry name" value="NAD(P)-binding Rossmann-fold domains"/>
    <property type="match status" value="1"/>
</dbReference>
<dbReference type="GO" id="GO:0006694">
    <property type="term" value="P:steroid biosynthetic process"/>
    <property type="evidence" value="ECO:0007669"/>
    <property type="project" value="InterPro"/>
</dbReference>
<proteinExistence type="inferred from homology"/>
<organism evidence="5 6">
    <name type="scientific">Erpetoichthys calabaricus</name>
    <name type="common">Rope fish</name>
    <name type="synonym">Calamoichthys calabaricus</name>
    <dbReference type="NCBI Taxonomy" id="27687"/>
    <lineage>
        <taxon>Eukaryota</taxon>
        <taxon>Metazoa</taxon>
        <taxon>Chordata</taxon>
        <taxon>Craniata</taxon>
        <taxon>Vertebrata</taxon>
        <taxon>Euteleostomi</taxon>
        <taxon>Actinopterygii</taxon>
        <taxon>Polypteriformes</taxon>
        <taxon>Polypteridae</taxon>
        <taxon>Erpetoichthys</taxon>
    </lineage>
</organism>
<reference evidence="5" key="2">
    <citation type="submission" date="2025-08" db="UniProtKB">
        <authorList>
            <consortium name="Ensembl"/>
        </authorList>
    </citation>
    <scope>IDENTIFICATION</scope>
</reference>
<evidence type="ECO:0000313" key="6">
    <source>
        <dbReference type="Proteomes" id="UP000694620"/>
    </source>
</evidence>
<dbReference type="Gene3D" id="3.40.50.720">
    <property type="entry name" value="NAD(P)-binding Rossmann-like Domain"/>
    <property type="match status" value="1"/>
</dbReference>
<dbReference type="GO" id="GO:0016616">
    <property type="term" value="F:oxidoreductase activity, acting on the CH-OH group of donors, NAD or NADP as acceptor"/>
    <property type="evidence" value="ECO:0007669"/>
    <property type="project" value="InterPro"/>
</dbReference>
<dbReference type="InterPro" id="IPR036291">
    <property type="entry name" value="NAD(P)-bd_dom_sf"/>
</dbReference>
<dbReference type="Pfam" id="PF01073">
    <property type="entry name" value="3Beta_HSD"/>
    <property type="match status" value="1"/>
</dbReference>
<dbReference type="Ensembl" id="ENSECRT00000028226.1">
    <property type="protein sequence ID" value="ENSECRP00000027648.1"/>
    <property type="gene ID" value="ENSECRG00000018711.1"/>
</dbReference>
<dbReference type="GeneTree" id="ENSGT00940000160393"/>
<keyword evidence="6" id="KW-1185">Reference proteome</keyword>
<comment type="similarity">
    <text evidence="1 3">Belongs to the 3-beta-HSD family.</text>
</comment>
<evidence type="ECO:0000256" key="2">
    <source>
        <dbReference type="ARBA" id="ARBA00023002"/>
    </source>
</evidence>
<feature type="domain" description="3-beta hydroxysteroid dehydrogenase/isomerase" evidence="4">
    <location>
        <begin position="10"/>
        <end position="237"/>
    </location>
</feature>
<evidence type="ECO:0000313" key="5">
    <source>
        <dbReference type="Ensembl" id="ENSECRP00000027648.1"/>
    </source>
</evidence>
<dbReference type="InterPro" id="IPR050177">
    <property type="entry name" value="Lipid_A_modif_metabolic_enz"/>
</dbReference>
<evidence type="ECO:0000256" key="1">
    <source>
        <dbReference type="ARBA" id="ARBA00009219"/>
    </source>
</evidence>
<accession>A0A8C4T800</accession>
<dbReference type="Proteomes" id="UP000694620">
    <property type="component" value="Chromosome 11"/>
</dbReference>
<reference evidence="5" key="1">
    <citation type="submission" date="2021-06" db="EMBL/GenBank/DDBJ databases">
        <authorList>
            <consortium name="Wellcome Sanger Institute Data Sharing"/>
        </authorList>
    </citation>
    <scope>NUCLEOTIDE SEQUENCE [LARGE SCALE GENOMIC DNA]</scope>
</reference>
<gene>
    <name evidence="5" type="primary">SDR42E2</name>
</gene>
<protein>
    <submittedName>
        <fullName evidence="5">Short chain dehydrogenase/reductase family 42E, member 2</fullName>
    </submittedName>
</protein>
<keyword evidence="2 3" id="KW-0560">Oxidoreductase</keyword>
<name>A0A8C4T800_ERPCA</name>
<dbReference type="PANTHER" id="PTHR43245:SF51">
    <property type="entry name" value="SHORT CHAIN DEHYDROGENASE_REDUCTASE FAMILY 42E, MEMBER 2"/>
    <property type="match status" value="1"/>
</dbReference>
<dbReference type="PANTHER" id="PTHR43245">
    <property type="entry name" value="BIFUNCTIONAL POLYMYXIN RESISTANCE PROTEIN ARNA"/>
    <property type="match status" value="1"/>
</dbReference>
<dbReference type="AlphaFoldDB" id="A0A8C4T800"/>
<reference evidence="5" key="3">
    <citation type="submission" date="2025-09" db="UniProtKB">
        <authorList>
            <consortium name="Ensembl"/>
        </authorList>
    </citation>
    <scope>IDENTIFICATION</scope>
</reference>